<accession>G5IBK4</accession>
<name>G5IBK4_9FIRM</name>
<sequence length="278" mass="31953">MVYQIGNRRLSVISSLFCGRVNDVHVCCEEGQGSESYVTLLVIKDRQTARAVVELAAGKDSRMPWLEAFPWRDEYCLLFEYRSPRPIREFFLINEYPGMDRWERLGLGMVVRCMEESTRSQAFLYLLLRQEQFHIGTDGEIYVNYFLDLDMLDTGVEEGACTCACAELLAGWMGELGCPKSPELLLRKVDRAAYRSFRELYQDVKLIVSPEKKRGVIPRIIAWGYERRNLGFRLLVLFSFLLAAVALVTLVSQIVSGDVGWFRLLFHTFEKIGTETLS</sequence>
<evidence type="ECO:0000313" key="3">
    <source>
        <dbReference type="Proteomes" id="UP000005384"/>
    </source>
</evidence>
<dbReference type="HOGENOM" id="CLU_1000294_0_0_9"/>
<keyword evidence="3" id="KW-1185">Reference proteome</keyword>
<dbReference type="Proteomes" id="UP000005384">
    <property type="component" value="Unassembled WGS sequence"/>
</dbReference>
<comment type="caution">
    <text evidence="2">The sequence shown here is derived from an EMBL/GenBank/DDBJ whole genome shotgun (WGS) entry which is preliminary data.</text>
</comment>
<reference evidence="2 3" key="1">
    <citation type="submission" date="2011-08" db="EMBL/GenBank/DDBJ databases">
        <title>The Genome Sequence of Clostridium hathewayi WAL-18680.</title>
        <authorList>
            <consortium name="The Broad Institute Genome Sequencing Platform"/>
            <person name="Earl A."/>
            <person name="Ward D."/>
            <person name="Feldgarden M."/>
            <person name="Gevers D."/>
            <person name="Finegold S.M."/>
            <person name="Summanen P.H."/>
            <person name="Molitoris D.R."/>
            <person name="Song M."/>
            <person name="Daigneault M."/>
            <person name="Allen-Vercoe E."/>
            <person name="Young S.K."/>
            <person name="Zeng Q."/>
            <person name="Gargeya S."/>
            <person name="Fitzgerald M."/>
            <person name="Haas B."/>
            <person name="Abouelleil A."/>
            <person name="Alvarado L."/>
            <person name="Arachchi H.M."/>
            <person name="Berlin A."/>
            <person name="Brown A."/>
            <person name="Chapman S.B."/>
            <person name="Chen Z."/>
            <person name="Dunbar C."/>
            <person name="Freedman E."/>
            <person name="Gearin G."/>
            <person name="Gellesch M."/>
            <person name="Goldberg J."/>
            <person name="Griggs A."/>
            <person name="Gujja S."/>
            <person name="Heiman D."/>
            <person name="Howarth C."/>
            <person name="Larson L."/>
            <person name="Lui A."/>
            <person name="MacDonald P.J.P."/>
            <person name="Montmayeur A."/>
            <person name="Murphy C."/>
            <person name="Neiman D."/>
            <person name="Pearson M."/>
            <person name="Priest M."/>
            <person name="Roberts A."/>
            <person name="Saif S."/>
            <person name="Shea T."/>
            <person name="Shenoy N."/>
            <person name="Sisk P."/>
            <person name="Stolte C."/>
            <person name="Sykes S."/>
            <person name="Wortman J."/>
            <person name="Nusbaum C."/>
            <person name="Birren B."/>
        </authorList>
    </citation>
    <scope>NUCLEOTIDE SEQUENCE [LARGE SCALE GENOMIC DNA]</scope>
    <source>
        <strain evidence="2 3">WAL-18680</strain>
    </source>
</reference>
<dbReference type="AlphaFoldDB" id="G5IBK4"/>
<keyword evidence="1" id="KW-0472">Membrane</keyword>
<evidence type="ECO:0000313" key="2">
    <source>
        <dbReference type="EMBL" id="EHI61167.1"/>
    </source>
</evidence>
<gene>
    <name evidence="2" type="ORF">HMPREF9473_00782</name>
</gene>
<proteinExistence type="predicted"/>
<dbReference type="PATRIC" id="fig|742737.3.peg.777"/>
<organism evidence="2 3">
    <name type="scientific">Hungatella hathewayi WAL-18680</name>
    <dbReference type="NCBI Taxonomy" id="742737"/>
    <lineage>
        <taxon>Bacteria</taxon>
        <taxon>Bacillati</taxon>
        <taxon>Bacillota</taxon>
        <taxon>Clostridia</taxon>
        <taxon>Lachnospirales</taxon>
        <taxon>Lachnospiraceae</taxon>
        <taxon>Hungatella</taxon>
    </lineage>
</organism>
<feature type="transmembrane region" description="Helical" evidence="1">
    <location>
        <begin position="234"/>
        <end position="255"/>
    </location>
</feature>
<keyword evidence="1" id="KW-1133">Transmembrane helix</keyword>
<keyword evidence="1" id="KW-0812">Transmembrane</keyword>
<evidence type="ECO:0000256" key="1">
    <source>
        <dbReference type="SAM" id="Phobius"/>
    </source>
</evidence>
<dbReference type="OrthoDB" id="1998421at2"/>
<dbReference type="RefSeq" id="WP_006778768.1">
    <property type="nucleotide sequence ID" value="NZ_CP040506.1"/>
</dbReference>
<dbReference type="EMBL" id="ADLN01000006">
    <property type="protein sequence ID" value="EHI61167.1"/>
    <property type="molecule type" value="Genomic_DNA"/>
</dbReference>
<protein>
    <submittedName>
        <fullName evidence="2">Uncharacterized protein</fullName>
    </submittedName>
</protein>